<accession>A0ABN0VPH4</accession>
<feature type="transmembrane region" description="Helical" evidence="10">
    <location>
        <begin position="98"/>
        <end position="115"/>
    </location>
</feature>
<evidence type="ECO:0000256" key="1">
    <source>
        <dbReference type="ARBA" id="ARBA00004429"/>
    </source>
</evidence>
<evidence type="ECO:0000256" key="6">
    <source>
        <dbReference type="ARBA" id="ARBA00022989"/>
    </source>
</evidence>
<comment type="caution">
    <text evidence="11">The sequence shown here is derived from an EMBL/GenBank/DDBJ whole genome shotgun (WGS) entry which is preliminary data.</text>
</comment>
<feature type="transmembrane region" description="Helical" evidence="10">
    <location>
        <begin position="190"/>
        <end position="219"/>
    </location>
</feature>
<reference evidence="11 12" key="1">
    <citation type="journal article" date="2019" name="Int. J. Syst. Evol. Microbiol.">
        <title>The Global Catalogue of Microorganisms (GCM) 10K type strain sequencing project: providing services to taxonomists for standard genome sequencing and annotation.</title>
        <authorList>
            <consortium name="The Broad Institute Genomics Platform"/>
            <consortium name="The Broad Institute Genome Sequencing Center for Infectious Disease"/>
            <person name="Wu L."/>
            <person name="Ma J."/>
        </authorList>
    </citation>
    <scope>NUCLEOTIDE SEQUENCE [LARGE SCALE GENOMIC DNA]</scope>
    <source>
        <strain evidence="11 12">JCM 16343</strain>
    </source>
</reference>
<feature type="transmembrane region" description="Helical" evidence="10">
    <location>
        <begin position="59"/>
        <end position="78"/>
    </location>
</feature>
<dbReference type="InterPro" id="IPR002528">
    <property type="entry name" value="MATE_fam"/>
</dbReference>
<dbReference type="InterPro" id="IPR048279">
    <property type="entry name" value="MdtK-like"/>
</dbReference>
<evidence type="ECO:0000256" key="5">
    <source>
        <dbReference type="ARBA" id="ARBA00022692"/>
    </source>
</evidence>
<comment type="subcellular location">
    <subcellularLocation>
        <location evidence="1">Cell inner membrane</location>
        <topology evidence="1">Multi-pass membrane protein</topology>
    </subcellularLocation>
</comment>
<name>A0ABN0VPH4_9GAMM</name>
<evidence type="ECO:0000256" key="10">
    <source>
        <dbReference type="SAM" id="Phobius"/>
    </source>
</evidence>
<evidence type="ECO:0000313" key="11">
    <source>
        <dbReference type="EMBL" id="GAA0313978.1"/>
    </source>
</evidence>
<dbReference type="PANTHER" id="PTHR43298:SF2">
    <property type="entry name" value="FMN_FAD EXPORTER YEEO-RELATED"/>
    <property type="match status" value="1"/>
</dbReference>
<evidence type="ECO:0000256" key="3">
    <source>
        <dbReference type="ARBA" id="ARBA00022449"/>
    </source>
</evidence>
<proteinExistence type="predicted"/>
<dbReference type="NCBIfam" id="TIGR00797">
    <property type="entry name" value="matE"/>
    <property type="match status" value="1"/>
</dbReference>
<dbReference type="InterPro" id="IPR050222">
    <property type="entry name" value="MATE_MdtK"/>
</dbReference>
<feature type="transmembrane region" description="Helical" evidence="10">
    <location>
        <begin position="164"/>
        <end position="184"/>
    </location>
</feature>
<protein>
    <recommendedName>
        <fullName evidence="9">Multidrug-efflux transporter</fullName>
    </recommendedName>
</protein>
<keyword evidence="8 10" id="KW-0472">Membrane</keyword>
<keyword evidence="6 10" id="KW-1133">Transmembrane helix</keyword>
<feature type="transmembrane region" description="Helical" evidence="10">
    <location>
        <begin position="248"/>
        <end position="271"/>
    </location>
</feature>
<sequence length="468" mass="50833">MIFPLSFPEFKCYSARLGVLVLPILITQFCQAALGVVDAIMAGRVSALDLAAVSIGSGIWLPLFLLATGILIATTPLIGEAVGQNRHDHVPHITQQSLWAAGLIGIIGFIVVNLMPQVLPLMGVPENIQPKAAQYLHGVSFGFPALAIYAVLRSYCEALGRPEPVTIISIAGLLADIPLNYIFIHGHFGMPALGGAGCGVATAIVLWINVLLLAAYTAFSKRQQFASTRFFYGFAKPSRPQINKLLKLGIPIGIAIFFEASLFSLASLVISPLGELAVASHQVALSITSQLFMIPISVAMALTIMVSNRFGEQNLEALQGVQRTGLIWTLIIACLCMIGIWLFRPQLAAAFSDDVAVQQQAIHLLIFALGYQLFDGWQVNIAGILRGMQDTTVPMWLTLFCYWLVALPLGTYLVRYTDVGAQGFWMALVTGLFLAAVLLTWRLRYQQARLEKAWRSEPDYQSALTSGA</sequence>
<keyword evidence="5 10" id="KW-0812">Transmembrane</keyword>
<keyword evidence="2" id="KW-0813">Transport</keyword>
<feature type="transmembrane region" description="Helical" evidence="10">
    <location>
        <begin position="135"/>
        <end position="152"/>
    </location>
</feature>
<keyword evidence="3" id="KW-0050">Antiport</keyword>
<dbReference type="PANTHER" id="PTHR43298">
    <property type="entry name" value="MULTIDRUG RESISTANCE PROTEIN NORM-RELATED"/>
    <property type="match status" value="1"/>
</dbReference>
<dbReference type="RefSeq" id="WP_201503620.1">
    <property type="nucleotide sequence ID" value="NZ_BAAAFR010000001.1"/>
</dbReference>
<feature type="transmembrane region" description="Helical" evidence="10">
    <location>
        <begin position="325"/>
        <end position="343"/>
    </location>
</feature>
<keyword evidence="4" id="KW-1003">Cell membrane</keyword>
<organism evidence="11 12">
    <name type="scientific">Psychrobacter aestuarii</name>
    <dbReference type="NCBI Taxonomy" id="556327"/>
    <lineage>
        <taxon>Bacteria</taxon>
        <taxon>Pseudomonadati</taxon>
        <taxon>Pseudomonadota</taxon>
        <taxon>Gammaproteobacteria</taxon>
        <taxon>Moraxellales</taxon>
        <taxon>Moraxellaceae</taxon>
        <taxon>Psychrobacter</taxon>
    </lineage>
</organism>
<keyword evidence="7" id="KW-0406">Ion transport</keyword>
<evidence type="ECO:0000313" key="12">
    <source>
        <dbReference type="Proteomes" id="UP001501787"/>
    </source>
</evidence>
<keyword evidence="12" id="KW-1185">Reference proteome</keyword>
<dbReference type="CDD" id="cd13131">
    <property type="entry name" value="MATE_NorM_like"/>
    <property type="match status" value="1"/>
</dbReference>
<dbReference type="Pfam" id="PF01554">
    <property type="entry name" value="MatE"/>
    <property type="match status" value="2"/>
</dbReference>
<feature type="transmembrane region" description="Helical" evidence="10">
    <location>
        <begin position="395"/>
        <end position="414"/>
    </location>
</feature>
<evidence type="ECO:0000256" key="4">
    <source>
        <dbReference type="ARBA" id="ARBA00022475"/>
    </source>
</evidence>
<feature type="transmembrane region" description="Helical" evidence="10">
    <location>
        <begin position="420"/>
        <end position="441"/>
    </location>
</feature>
<dbReference type="EMBL" id="BAAAFR010000001">
    <property type="protein sequence ID" value="GAA0313978.1"/>
    <property type="molecule type" value="Genomic_DNA"/>
</dbReference>
<evidence type="ECO:0000256" key="7">
    <source>
        <dbReference type="ARBA" id="ARBA00023065"/>
    </source>
</evidence>
<evidence type="ECO:0000256" key="2">
    <source>
        <dbReference type="ARBA" id="ARBA00022448"/>
    </source>
</evidence>
<evidence type="ECO:0000256" key="8">
    <source>
        <dbReference type="ARBA" id="ARBA00023136"/>
    </source>
</evidence>
<gene>
    <name evidence="11" type="primary">abeM</name>
    <name evidence="11" type="ORF">GCM10009129_09090</name>
</gene>
<dbReference type="PIRSF" id="PIRSF006603">
    <property type="entry name" value="DinF"/>
    <property type="match status" value="1"/>
</dbReference>
<dbReference type="Proteomes" id="UP001501787">
    <property type="component" value="Unassembled WGS sequence"/>
</dbReference>
<evidence type="ECO:0000256" key="9">
    <source>
        <dbReference type="ARBA" id="ARBA00031636"/>
    </source>
</evidence>
<feature type="transmembrane region" description="Helical" evidence="10">
    <location>
        <begin position="283"/>
        <end position="304"/>
    </location>
</feature>
<feature type="transmembrane region" description="Helical" evidence="10">
    <location>
        <begin position="355"/>
        <end position="374"/>
    </location>
</feature>